<sequence>MALRFNRPFGAQIKAISFDLDDTLYYNDEVIVRAEQAQFDAVCERVPAAKEVGIDPWIALKWQLAIDDPEIRHDVTHWRKTMIRQGLAMFDLSGHDIEALNSHIFDVFYTARSDFVVPQQTFDVLAKLAERFPLIAATNGNADIERIGLAPYFAAYYRAGQPDVRMKPYPDMLIQAAEQLDIAPQHILHLGDNSETDVGAALNAGCSSLWFNPEQKINPLSHLADGEYSDLDDLLQLL</sequence>
<comment type="cofactor">
    <cofactor evidence="1">
        <name>Mg(2+)</name>
        <dbReference type="ChEBI" id="CHEBI:18420"/>
    </cofactor>
</comment>
<name>A0ABT5FGD7_9GAMM</name>
<keyword evidence="2 4" id="KW-0378">Hydrolase</keyword>
<dbReference type="InterPro" id="IPR023214">
    <property type="entry name" value="HAD_sf"/>
</dbReference>
<dbReference type="SFLD" id="SFLDG01129">
    <property type="entry name" value="C1.5:_HAD__Beta-PGM__Phosphata"/>
    <property type="match status" value="1"/>
</dbReference>
<keyword evidence="3" id="KW-0460">Magnesium</keyword>
<accession>A0ABT5FGD7</accession>
<dbReference type="Gene3D" id="3.40.50.1000">
    <property type="entry name" value="HAD superfamily/HAD-like"/>
    <property type="match status" value="1"/>
</dbReference>
<dbReference type="Pfam" id="PF00702">
    <property type="entry name" value="Hydrolase"/>
    <property type="match status" value="1"/>
</dbReference>
<evidence type="ECO:0000313" key="4">
    <source>
        <dbReference type="EMBL" id="MDC2889790.1"/>
    </source>
</evidence>
<dbReference type="SUPFAM" id="SSF56784">
    <property type="entry name" value="HAD-like"/>
    <property type="match status" value="1"/>
</dbReference>
<dbReference type="PANTHER" id="PTHR46470:SF4">
    <property type="entry name" value="5-AMINO-6-(5-PHOSPHO-D-RIBITYLAMINO)URACIL PHOSPHATASE YIGB"/>
    <property type="match status" value="1"/>
</dbReference>
<organism evidence="4 5">
    <name type="scientific">Psychrosphaera algicola</name>
    <dbReference type="NCBI Taxonomy" id="3023714"/>
    <lineage>
        <taxon>Bacteria</taxon>
        <taxon>Pseudomonadati</taxon>
        <taxon>Pseudomonadota</taxon>
        <taxon>Gammaproteobacteria</taxon>
        <taxon>Alteromonadales</taxon>
        <taxon>Pseudoalteromonadaceae</taxon>
        <taxon>Psychrosphaera</taxon>
    </lineage>
</organism>
<dbReference type="GO" id="GO:0016787">
    <property type="term" value="F:hydrolase activity"/>
    <property type="evidence" value="ECO:0007669"/>
    <property type="project" value="UniProtKB-KW"/>
</dbReference>
<evidence type="ECO:0000313" key="5">
    <source>
        <dbReference type="Proteomes" id="UP001528411"/>
    </source>
</evidence>
<evidence type="ECO:0000256" key="1">
    <source>
        <dbReference type="ARBA" id="ARBA00001946"/>
    </source>
</evidence>
<comment type="caution">
    <text evidence="4">The sequence shown here is derived from an EMBL/GenBank/DDBJ whole genome shotgun (WGS) entry which is preliminary data.</text>
</comment>
<dbReference type="InterPro" id="IPR051400">
    <property type="entry name" value="HAD-like_hydrolase"/>
</dbReference>
<protein>
    <submittedName>
        <fullName evidence="4">HAD-IA family hydrolase</fullName>
    </submittedName>
</protein>
<evidence type="ECO:0000256" key="2">
    <source>
        <dbReference type="ARBA" id="ARBA00022801"/>
    </source>
</evidence>
<dbReference type="Gene3D" id="1.20.120.1600">
    <property type="match status" value="1"/>
</dbReference>
<gene>
    <name evidence="4" type="ORF">PN838_14660</name>
</gene>
<dbReference type="InterPro" id="IPR006439">
    <property type="entry name" value="HAD-SF_hydro_IA"/>
</dbReference>
<dbReference type="EMBL" id="JAQOMS010000002">
    <property type="protein sequence ID" value="MDC2889790.1"/>
    <property type="molecule type" value="Genomic_DNA"/>
</dbReference>
<evidence type="ECO:0000256" key="3">
    <source>
        <dbReference type="ARBA" id="ARBA00022842"/>
    </source>
</evidence>
<reference evidence="4 5" key="1">
    <citation type="submission" date="2023-01" db="EMBL/GenBank/DDBJ databases">
        <title>Psychrosphaera sp. nov., isolated from marine algae.</title>
        <authorList>
            <person name="Bayburt H."/>
            <person name="Choi B.J."/>
            <person name="Kim J.M."/>
            <person name="Choi D.G."/>
            <person name="Jeon C.O."/>
        </authorList>
    </citation>
    <scope>NUCLEOTIDE SEQUENCE [LARGE SCALE GENOMIC DNA]</scope>
    <source>
        <strain evidence="4 5">G1-22</strain>
    </source>
</reference>
<dbReference type="NCBIfam" id="TIGR01549">
    <property type="entry name" value="HAD-SF-IA-v1"/>
    <property type="match status" value="1"/>
</dbReference>
<dbReference type="SFLD" id="SFLDS00003">
    <property type="entry name" value="Haloacid_Dehalogenase"/>
    <property type="match status" value="1"/>
</dbReference>
<dbReference type="Proteomes" id="UP001528411">
    <property type="component" value="Unassembled WGS sequence"/>
</dbReference>
<dbReference type="RefSeq" id="WP_272181153.1">
    <property type="nucleotide sequence ID" value="NZ_JAQOMS010000002.1"/>
</dbReference>
<dbReference type="InterPro" id="IPR036412">
    <property type="entry name" value="HAD-like_sf"/>
</dbReference>
<proteinExistence type="predicted"/>
<keyword evidence="5" id="KW-1185">Reference proteome</keyword>
<dbReference type="PANTHER" id="PTHR46470">
    <property type="entry name" value="N-ACYLNEURAMINATE-9-PHOSPHATASE"/>
    <property type="match status" value="1"/>
</dbReference>